<evidence type="ECO:0000313" key="2">
    <source>
        <dbReference type="RefSeq" id="XP_065652775.1"/>
    </source>
</evidence>
<organism evidence="1 2">
    <name type="scientific">Hydra vulgaris</name>
    <name type="common">Hydra</name>
    <name type="synonym">Hydra attenuata</name>
    <dbReference type="NCBI Taxonomy" id="6087"/>
    <lineage>
        <taxon>Eukaryota</taxon>
        <taxon>Metazoa</taxon>
        <taxon>Cnidaria</taxon>
        <taxon>Hydrozoa</taxon>
        <taxon>Hydroidolina</taxon>
        <taxon>Anthoathecata</taxon>
        <taxon>Aplanulata</taxon>
        <taxon>Hydridae</taxon>
        <taxon>Hydra</taxon>
    </lineage>
</organism>
<accession>A0ABM4BUA9</accession>
<dbReference type="Proteomes" id="UP001652625">
    <property type="component" value="Chromosome 05"/>
</dbReference>
<proteinExistence type="predicted"/>
<dbReference type="PANTHER" id="PTHR45749">
    <property type="match status" value="1"/>
</dbReference>
<dbReference type="PANTHER" id="PTHR45749:SF23">
    <property type="entry name" value="ZINC FINGER MYM-TYPE PROTEIN 1-LIKE"/>
    <property type="match status" value="1"/>
</dbReference>
<keyword evidence="1" id="KW-1185">Reference proteome</keyword>
<gene>
    <name evidence="2" type="primary">LOC136080095</name>
</gene>
<name>A0ABM4BUA9_HYDVU</name>
<evidence type="ECO:0000313" key="1">
    <source>
        <dbReference type="Proteomes" id="UP001652625"/>
    </source>
</evidence>
<dbReference type="GeneID" id="136080095"/>
<sequence>MMYQDRDRYSSKSLLTGKKVNGETFNREWLIYSPALGCVFCFFCKLFEPSKCALASTGYKDWKNSGASIQGHEHSSDHRKASIAYFHRKNNKEKNYWREVVRRVIVVICTLIERNLAFGGSNEKFGSESNGNFIGLLELIAQFDPLLAKHIKNYGDSGSEKTNYLSKNTCYELSVLMARRVFWNSLQVVH</sequence>
<protein>
    <submittedName>
        <fullName evidence="2">Uncharacterized protein LOC136080095</fullName>
    </submittedName>
</protein>
<dbReference type="RefSeq" id="XP_065652775.1">
    <property type="nucleotide sequence ID" value="XM_065796703.1"/>
</dbReference>
<reference evidence="2" key="1">
    <citation type="submission" date="2025-08" db="UniProtKB">
        <authorList>
            <consortium name="RefSeq"/>
        </authorList>
    </citation>
    <scope>IDENTIFICATION</scope>
</reference>